<protein>
    <submittedName>
        <fullName evidence="1">Uncharacterized protein</fullName>
    </submittedName>
</protein>
<sequence>MFSITLQKDHGLQFLGLKIGVSNFFSRGVMKGLLIPLLKVAHGTLSPAAPSFAETHPHGVF</sequence>
<reference evidence="1" key="2">
    <citation type="journal article" date="2015" name="Fish Shellfish Immunol.">
        <title>Early steps in the European eel (Anguilla anguilla)-Vibrio vulnificus interaction in the gills: Role of the RtxA13 toxin.</title>
        <authorList>
            <person name="Callol A."/>
            <person name="Pajuelo D."/>
            <person name="Ebbesson L."/>
            <person name="Teles M."/>
            <person name="MacKenzie S."/>
            <person name="Amaro C."/>
        </authorList>
    </citation>
    <scope>NUCLEOTIDE SEQUENCE</scope>
</reference>
<dbReference type="AlphaFoldDB" id="A0A0E9VV62"/>
<name>A0A0E9VV62_ANGAN</name>
<proteinExistence type="predicted"/>
<organism evidence="1">
    <name type="scientific">Anguilla anguilla</name>
    <name type="common">European freshwater eel</name>
    <name type="synonym">Muraena anguilla</name>
    <dbReference type="NCBI Taxonomy" id="7936"/>
    <lineage>
        <taxon>Eukaryota</taxon>
        <taxon>Metazoa</taxon>
        <taxon>Chordata</taxon>
        <taxon>Craniata</taxon>
        <taxon>Vertebrata</taxon>
        <taxon>Euteleostomi</taxon>
        <taxon>Actinopterygii</taxon>
        <taxon>Neopterygii</taxon>
        <taxon>Teleostei</taxon>
        <taxon>Anguilliformes</taxon>
        <taxon>Anguillidae</taxon>
        <taxon>Anguilla</taxon>
    </lineage>
</organism>
<reference evidence="1" key="1">
    <citation type="submission" date="2014-11" db="EMBL/GenBank/DDBJ databases">
        <authorList>
            <person name="Amaro Gonzalez C."/>
        </authorList>
    </citation>
    <scope>NUCLEOTIDE SEQUENCE</scope>
</reference>
<dbReference type="EMBL" id="GBXM01026548">
    <property type="protein sequence ID" value="JAH82029.1"/>
    <property type="molecule type" value="Transcribed_RNA"/>
</dbReference>
<evidence type="ECO:0000313" key="1">
    <source>
        <dbReference type="EMBL" id="JAH82029.1"/>
    </source>
</evidence>
<accession>A0A0E9VV62</accession>